<protein>
    <recommendedName>
        <fullName evidence="3">Gas vesicle protein</fullName>
    </recommendedName>
</protein>
<dbReference type="AlphaFoldDB" id="A0A4R6X7I9"/>
<dbReference type="NCBIfam" id="NF041667">
    <property type="entry name" value="GvpU"/>
    <property type="match status" value="1"/>
</dbReference>
<name>A0A4R6X7I9_9GAMM</name>
<evidence type="ECO:0000313" key="1">
    <source>
        <dbReference type="EMBL" id="TDR15032.1"/>
    </source>
</evidence>
<organism evidence="1 2">
    <name type="scientific">Marinomonas communis</name>
    <dbReference type="NCBI Taxonomy" id="28254"/>
    <lineage>
        <taxon>Bacteria</taxon>
        <taxon>Pseudomonadati</taxon>
        <taxon>Pseudomonadota</taxon>
        <taxon>Gammaproteobacteria</taxon>
        <taxon>Oceanospirillales</taxon>
        <taxon>Oceanospirillaceae</taxon>
        <taxon>Marinomonas</taxon>
    </lineage>
</organism>
<comment type="caution">
    <text evidence="1">The sequence shown here is derived from an EMBL/GenBank/DDBJ whole genome shotgun (WGS) entry which is preliminary data.</text>
</comment>
<reference evidence="1 2" key="1">
    <citation type="submission" date="2019-03" db="EMBL/GenBank/DDBJ databases">
        <title>Genomic Encyclopedia of Type Strains, Phase IV (KMG-IV): sequencing the most valuable type-strain genomes for metagenomic binning, comparative biology and taxonomic classification.</title>
        <authorList>
            <person name="Goeker M."/>
        </authorList>
    </citation>
    <scope>NUCLEOTIDE SEQUENCE [LARGE SCALE GENOMIC DNA]</scope>
    <source>
        <strain evidence="1 2">DSM 5604</strain>
    </source>
</reference>
<dbReference type="EMBL" id="SNZA01000001">
    <property type="protein sequence ID" value="TDR15032.1"/>
    <property type="molecule type" value="Genomic_DNA"/>
</dbReference>
<accession>A0A4R6X7I9</accession>
<dbReference type="RefSeq" id="WP_133559667.1">
    <property type="nucleotide sequence ID" value="NZ_JAJGNH010000008.1"/>
</dbReference>
<dbReference type="OrthoDB" id="8075468at2"/>
<keyword evidence="2" id="KW-1185">Reference proteome</keyword>
<proteinExistence type="predicted"/>
<evidence type="ECO:0000313" key="2">
    <source>
        <dbReference type="Proteomes" id="UP000295729"/>
    </source>
</evidence>
<gene>
    <name evidence="1" type="ORF">C8D85_0386</name>
</gene>
<sequence length="142" mass="15404">MSESETTLTKVVNVDSKDWFLQDLIEIVNSGKMSFDVTLTVGGFLVSGTLVGGKEYFEGFGEEFSFGLSGEAAKKVKAAFAKNGNVYTQSGGQPMQPNYIHLKNAHFFHTSGSPVPENRGVWWRGRVSEVSGFSLGALVSEN</sequence>
<dbReference type="Proteomes" id="UP000295729">
    <property type="component" value="Unassembled WGS sequence"/>
</dbReference>
<evidence type="ECO:0008006" key="3">
    <source>
        <dbReference type="Google" id="ProtNLM"/>
    </source>
</evidence>
<dbReference type="InterPro" id="IPR049644">
    <property type="entry name" value="GvpU-like"/>
</dbReference>